<name>A0A8J2Y826_9PROT</name>
<proteinExistence type="predicted"/>
<protein>
    <recommendedName>
        <fullName evidence="4">Flagellar protein FliL</fullName>
    </recommendedName>
</protein>
<evidence type="ECO:0008006" key="4">
    <source>
        <dbReference type="Google" id="ProtNLM"/>
    </source>
</evidence>
<dbReference type="RefSeq" id="WP_188158432.1">
    <property type="nucleotide sequence ID" value="NZ_BMGH01000001.1"/>
</dbReference>
<evidence type="ECO:0000313" key="3">
    <source>
        <dbReference type="Proteomes" id="UP000613582"/>
    </source>
</evidence>
<comment type="caution">
    <text evidence="2">The sequence shown here is derived from an EMBL/GenBank/DDBJ whole genome shotgun (WGS) entry which is preliminary data.</text>
</comment>
<reference evidence="2" key="2">
    <citation type="submission" date="2020-09" db="EMBL/GenBank/DDBJ databases">
        <authorList>
            <person name="Sun Q."/>
            <person name="Zhou Y."/>
        </authorList>
    </citation>
    <scope>NUCLEOTIDE SEQUENCE</scope>
    <source>
        <strain evidence="2">CGMCC 1.12921</strain>
    </source>
</reference>
<evidence type="ECO:0000313" key="2">
    <source>
        <dbReference type="EMBL" id="GGD12342.1"/>
    </source>
</evidence>
<reference evidence="2" key="1">
    <citation type="journal article" date="2014" name="Int. J. Syst. Evol. Microbiol.">
        <title>Complete genome sequence of Corynebacterium casei LMG S-19264T (=DSM 44701T), isolated from a smear-ripened cheese.</title>
        <authorList>
            <consortium name="US DOE Joint Genome Institute (JGI-PGF)"/>
            <person name="Walter F."/>
            <person name="Albersmeier A."/>
            <person name="Kalinowski J."/>
            <person name="Ruckert C."/>
        </authorList>
    </citation>
    <scope>NUCLEOTIDE SEQUENCE</scope>
    <source>
        <strain evidence="2">CGMCC 1.12921</strain>
    </source>
</reference>
<dbReference type="AlphaFoldDB" id="A0A8J2Y826"/>
<sequence>MIKNLVGGFIMVIFVIGGAIAADALKPGDKRFFGNAAPAATAAAPGENAGPAGAENAGAQEKSSKKDAHGGNPANTGSTAYYKFSRQFIVPVVSDSNVQSLVILDLNLEIDPNLGESLYAMDPKLRDVIMTELIALSNEGRFARRMTDPSNYAEIRMRLLTAVQTVQAKGVRDVLILDLARQDQ</sequence>
<dbReference type="EMBL" id="BMGH01000001">
    <property type="protein sequence ID" value="GGD12342.1"/>
    <property type="molecule type" value="Genomic_DNA"/>
</dbReference>
<evidence type="ECO:0000256" key="1">
    <source>
        <dbReference type="SAM" id="MobiDB-lite"/>
    </source>
</evidence>
<gene>
    <name evidence="2" type="ORF">GCM10011342_21370</name>
</gene>
<keyword evidence="3" id="KW-1185">Reference proteome</keyword>
<feature type="compositionally biased region" description="Low complexity" evidence="1">
    <location>
        <begin position="44"/>
        <end position="59"/>
    </location>
</feature>
<accession>A0A8J2Y826</accession>
<feature type="region of interest" description="Disordered" evidence="1">
    <location>
        <begin position="44"/>
        <end position="74"/>
    </location>
</feature>
<organism evidence="2 3">
    <name type="scientific">Aquisalinus flavus</name>
    <dbReference type="NCBI Taxonomy" id="1526572"/>
    <lineage>
        <taxon>Bacteria</taxon>
        <taxon>Pseudomonadati</taxon>
        <taxon>Pseudomonadota</taxon>
        <taxon>Alphaproteobacteria</taxon>
        <taxon>Parvularculales</taxon>
        <taxon>Parvularculaceae</taxon>
        <taxon>Aquisalinus</taxon>
    </lineage>
</organism>
<dbReference type="Proteomes" id="UP000613582">
    <property type="component" value="Unassembled WGS sequence"/>
</dbReference>